<keyword evidence="2" id="KW-0560">Oxidoreductase</keyword>
<name>A8NNQ8_COPC7</name>
<evidence type="ECO:0008006" key="5">
    <source>
        <dbReference type="Google" id="ProtNLM"/>
    </source>
</evidence>
<sequence length="292" mass="31820">MSTSQVNGEARQLVWLITGTSSGFGKRLVKSVLSRGDRVIATARSLDKLSKTLLHEIPESLNENLKALELDITEGEASLKAKAKDAASYWGRIDVLVNNAGFGLPGFFEEGGSTLFRRQFESNVFAMVDMVTVTLPYIRASKGTIVNVGSRSAWKTEIAGLGKILILYETLAVEVAPFGVKVLIVAPGAFRTEGIYGQSYVQTQSLPEYDEARELSIKRFKSVPGTEKGDPAKGMEILVDVVRGEGKARGKPWPGYLLLGEDCLNDLNSKAAKLVNIAEDWREISSDVNFDS</sequence>
<accession>A8NNQ8</accession>
<dbReference type="PANTHER" id="PTHR43976">
    <property type="entry name" value="SHORT CHAIN DEHYDROGENASE"/>
    <property type="match status" value="1"/>
</dbReference>
<dbReference type="STRING" id="240176.A8NNQ8"/>
<dbReference type="GO" id="GO:0016491">
    <property type="term" value="F:oxidoreductase activity"/>
    <property type="evidence" value="ECO:0007669"/>
    <property type="project" value="UniProtKB-KW"/>
</dbReference>
<comment type="similarity">
    <text evidence="1">Belongs to the short-chain dehydrogenases/reductases (SDR) family.</text>
</comment>
<dbReference type="Proteomes" id="UP000001861">
    <property type="component" value="Unassembled WGS sequence"/>
</dbReference>
<dbReference type="Pfam" id="PF00106">
    <property type="entry name" value="adh_short"/>
    <property type="match status" value="1"/>
</dbReference>
<evidence type="ECO:0000256" key="1">
    <source>
        <dbReference type="ARBA" id="ARBA00006484"/>
    </source>
</evidence>
<gene>
    <name evidence="3" type="ORF">CC1G_07319</name>
</gene>
<dbReference type="AlphaFoldDB" id="A8NNQ8"/>
<dbReference type="PANTHER" id="PTHR43976:SF16">
    <property type="entry name" value="SHORT-CHAIN DEHYDROGENASE_REDUCTASE FAMILY PROTEIN"/>
    <property type="match status" value="1"/>
</dbReference>
<dbReference type="RefSeq" id="XP_001835177.2">
    <property type="nucleotide sequence ID" value="XM_001835125.2"/>
</dbReference>
<dbReference type="InterPro" id="IPR002347">
    <property type="entry name" value="SDR_fam"/>
</dbReference>
<proteinExistence type="inferred from homology"/>
<dbReference type="GeneID" id="6011705"/>
<dbReference type="VEuPathDB" id="FungiDB:CC1G_07319"/>
<evidence type="ECO:0000313" key="4">
    <source>
        <dbReference type="Proteomes" id="UP000001861"/>
    </source>
</evidence>
<dbReference type="eggNOG" id="KOG1205">
    <property type="taxonomic scope" value="Eukaryota"/>
</dbReference>
<dbReference type="SUPFAM" id="SSF51735">
    <property type="entry name" value="NAD(P)-binding Rossmann-fold domains"/>
    <property type="match status" value="1"/>
</dbReference>
<evidence type="ECO:0000256" key="2">
    <source>
        <dbReference type="ARBA" id="ARBA00023002"/>
    </source>
</evidence>
<dbReference type="PRINTS" id="PR00081">
    <property type="entry name" value="GDHRDH"/>
</dbReference>
<organism evidence="3 4">
    <name type="scientific">Coprinopsis cinerea (strain Okayama-7 / 130 / ATCC MYA-4618 / FGSC 9003)</name>
    <name type="common">Inky cap fungus</name>
    <name type="synonym">Hormographiella aspergillata</name>
    <dbReference type="NCBI Taxonomy" id="240176"/>
    <lineage>
        <taxon>Eukaryota</taxon>
        <taxon>Fungi</taxon>
        <taxon>Dikarya</taxon>
        <taxon>Basidiomycota</taxon>
        <taxon>Agaricomycotina</taxon>
        <taxon>Agaricomycetes</taxon>
        <taxon>Agaricomycetidae</taxon>
        <taxon>Agaricales</taxon>
        <taxon>Agaricineae</taxon>
        <taxon>Psathyrellaceae</taxon>
        <taxon>Coprinopsis</taxon>
    </lineage>
</organism>
<dbReference type="InterPro" id="IPR051911">
    <property type="entry name" value="SDR_oxidoreductase"/>
</dbReference>
<dbReference type="InterPro" id="IPR036291">
    <property type="entry name" value="NAD(P)-bd_dom_sf"/>
</dbReference>
<dbReference type="EMBL" id="AACS02000012">
    <property type="protein sequence ID" value="EAU86661.2"/>
    <property type="molecule type" value="Genomic_DNA"/>
</dbReference>
<protein>
    <recommendedName>
        <fullName evidence="5">Short-chain dehydrogenase/reductase SDR</fullName>
    </recommendedName>
</protein>
<keyword evidence="4" id="KW-1185">Reference proteome</keyword>
<dbReference type="KEGG" id="cci:CC1G_07319"/>
<dbReference type="InParanoid" id="A8NNQ8"/>
<dbReference type="OMA" id="NIYATGW"/>
<dbReference type="Gene3D" id="3.40.50.720">
    <property type="entry name" value="NAD(P)-binding Rossmann-like Domain"/>
    <property type="match status" value="1"/>
</dbReference>
<evidence type="ECO:0000313" key="3">
    <source>
        <dbReference type="EMBL" id="EAU86661.2"/>
    </source>
</evidence>
<reference evidence="3 4" key="1">
    <citation type="journal article" date="2010" name="Proc. Natl. Acad. Sci. U.S.A.">
        <title>Insights into evolution of multicellular fungi from the assembled chromosomes of the mushroom Coprinopsis cinerea (Coprinus cinereus).</title>
        <authorList>
            <person name="Stajich J.E."/>
            <person name="Wilke S.K."/>
            <person name="Ahren D."/>
            <person name="Au C.H."/>
            <person name="Birren B.W."/>
            <person name="Borodovsky M."/>
            <person name="Burns C."/>
            <person name="Canback B."/>
            <person name="Casselton L.A."/>
            <person name="Cheng C.K."/>
            <person name="Deng J."/>
            <person name="Dietrich F.S."/>
            <person name="Fargo D.C."/>
            <person name="Farman M.L."/>
            <person name="Gathman A.C."/>
            <person name="Goldberg J."/>
            <person name="Guigo R."/>
            <person name="Hoegger P.J."/>
            <person name="Hooker J.B."/>
            <person name="Huggins A."/>
            <person name="James T.Y."/>
            <person name="Kamada T."/>
            <person name="Kilaru S."/>
            <person name="Kodira C."/>
            <person name="Kues U."/>
            <person name="Kupfer D."/>
            <person name="Kwan H.S."/>
            <person name="Lomsadze A."/>
            <person name="Li W."/>
            <person name="Lilly W.W."/>
            <person name="Ma L.J."/>
            <person name="Mackey A.J."/>
            <person name="Manning G."/>
            <person name="Martin F."/>
            <person name="Muraguchi H."/>
            <person name="Natvig D.O."/>
            <person name="Palmerini H."/>
            <person name="Ramesh M.A."/>
            <person name="Rehmeyer C.J."/>
            <person name="Roe B.A."/>
            <person name="Shenoy N."/>
            <person name="Stanke M."/>
            <person name="Ter-Hovhannisyan V."/>
            <person name="Tunlid A."/>
            <person name="Velagapudi R."/>
            <person name="Vision T.J."/>
            <person name="Zeng Q."/>
            <person name="Zolan M.E."/>
            <person name="Pukkila P.J."/>
        </authorList>
    </citation>
    <scope>NUCLEOTIDE SEQUENCE [LARGE SCALE GENOMIC DNA]</scope>
    <source>
        <strain evidence="4">Okayama-7 / 130 / ATCC MYA-4618 / FGSC 9003</strain>
    </source>
</reference>
<dbReference type="FunCoup" id="A8NNQ8">
    <property type="interactions" value="1"/>
</dbReference>
<comment type="caution">
    <text evidence="3">The sequence shown here is derived from an EMBL/GenBank/DDBJ whole genome shotgun (WGS) entry which is preliminary data.</text>
</comment>
<dbReference type="HOGENOM" id="CLU_010194_2_9_1"/>
<dbReference type="OrthoDB" id="1274115at2759"/>